<feature type="region of interest" description="Disordered" evidence="1">
    <location>
        <begin position="128"/>
        <end position="329"/>
    </location>
</feature>
<feature type="compositionally biased region" description="Gly residues" evidence="1">
    <location>
        <begin position="171"/>
        <end position="182"/>
    </location>
</feature>
<feature type="non-terminal residue" evidence="2">
    <location>
        <position position="1"/>
    </location>
</feature>
<evidence type="ECO:0000313" key="2">
    <source>
        <dbReference type="EMBL" id="KAJ3083007.1"/>
    </source>
</evidence>
<feature type="compositionally biased region" description="Polar residues" evidence="1">
    <location>
        <begin position="233"/>
        <end position="257"/>
    </location>
</feature>
<dbReference type="Proteomes" id="UP001211907">
    <property type="component" value="Unassembled WGS sequence"/>
</dbReference>
<proteinExistence type="predicted"/>
<name>A0AAD5SNG4_9FUNG</name>
<gene>
    <name evidence="2" type="ORF">HK100_009546</name>
</gene>
<feature type="region of interest" description="Disordered" evidence="1">
    <location>
        <begin position="1"/>
        <end position="27"/>
    </location>
</feature>
<feature type="compositionally biased region" description="Polar residues" evidence="1">
    <location>
        <begin position="207"/>
        <end position="219"/>
    </location>
</feature>
<feature type="compositionally biased region" description="Low complexity" evidence="1">
    <location>
        <begin position="258"/>
        <end position="304"/>
    </location>
</feature>
<feature type="compositionally biased region" description="Polar residues" evidence="1">
    <location>
        <begin position="305"/>
        <end position="315"/>
    </location>
</feature>
<dbReference type="AlphaFoldDB" id="A0AAD5SNG4"/>
<accession>A0AAD5SNG4</accession>
<evidence type="ECO:0000313" key="3">
    <source>
        <dbReference type="Proteomes" id="UP001211907"/>
    </source>
</evidence>
<reference evidence="2" key="1">
    <citation type="submission" date="2020-05" db="EMBL/GenBank/DDBJ databases">
        <title>Phylogenomic resolution of chytrid fungi.</title>
        <authorList>
            <person name="Stajich J.E."/>
            <person name="Amses K."/>
            <person name="Simmons R."/>
            <person name="Seto K."/>
            <person name="Myers J."/>
            <person name="Bonds A."/>
            <person name="Quandt C.A."/>
            <person name="Barry K."/>
            <person name="Liu P."/>
            <person name="Grigoriev I."/>
            <person name="Longcore J.E."/>
            <person name="James T.Y."/>
        </authorList>
    </citation>
    <scope>NUCLEOTIDE SEQUENCE</scope>
    <source>
        <strain evidence="2">JEL0513</strain>
    </source>
</reference>
<organism evidence="2 3">
    <name type="scientific">Physocladia obscura</name>
    <dbReference type="NCBI Taxonomy" id="109957"/>
    <lineage>
        <taxon>Eukaryota</taxon>
        <taxon>Fungi</taxon>
        <taxon>Fungi incertae sedis</taxon>
        <taxon>Chytridiomycota</taxon>
        <taxon>Chytridiomycota incertae sedis</taxon>
        <taxon>Chytridiomycetes</taxon>
        <taxon>Chytridiales</taxon>
        <taxon>Chytriomycetaceae</taxon>
        <taxon>Physocladia</taxon>
    </lineage>
</organism>
<evidence type="ECO:0000256" key="1">
    <source>
        <dbReference type="SAM" id="MobiDB-lite"/>
    </source>
</evidence>
<feature type="compositionally biased region" description="Low complexity" evidence="1">
    <location>
        <begin position="183"/>
        <end position="206"/>
    </location>
</feature>
<protein>
    <submittedName>
        <fullName evidence="2">Uncharacterized protein</fullName>
    </submittedName>
</protein>
<keyword evidence="3" id="KW-1185">Reference proteome</keyword>
<dbReference type="EMBL" id="JADGJH010004931">
    <property type="protein sequence ID" value="KAJ3083007.1"/>
    <property type="molecule type" value="Genomic_DNA"/>
</dbReference>
<sequence length="490" mass="50276">GGKMGTAKHDSAFGKNNQQIPRSQSPIKKQDVLIDFFASTDQSVADSYSFNMPTINTWAPSGLGLALSGSSSGAVQNQSFVGLPGGAVSNPFGYSSFSSGQSGYSSTATSPGHNPFAVSAGFSTNSTAASTQLGQQGPPVDPSFTIDNVFGSGAGNTSAANPFGNQSQGFGSQGQGFGGQPQGFGSIQQPSGFGSAKNSSKSTSNNPFGGTTFVVNEKNNPFAGSAAQPPMPQSSFGASGNNGRAAGFNQSLQPTAVSNPFPSSSQSNAFPSSSQSNPFPSNTTQPSLFPSSTQSSPFPSTAQQNSFTPLSSAQPNPFPPSANRTLSQPFSSNAFAPQQLQQNGFGGQIQQTSNQILSQGGFGQQQQQGSFDQNQLGGFTQQQQPSLQMGIFGSNSGQVGGQQMGSFTSNPGNLPQVVDHFGQVNPFAKPTVPLSAIQESNNSNSVVPPISLTPLYNGNSGYPYNLMTSNTGAANSSPAVQKSKSNNPFF</sequence>
<comment type="caution">
    <text evidence="2">The sequence shown here is derived from an EMBL/GenBank/DDBJ whole genome shotgun (WGS) entry which is preliminary data.</text>
</comment>
<feature type="compositionally biased region" description="Polar residues" evidence="1">
    <location>
        <begin position="14"/>
        <end position="27"/>
    </location>
</feature>
<feature type="region of interest" description="Disordered" evidence="1">
    <location>
        <begin position="468"/>
        <end position="490"/>
    </location>
</feature>